<dbReference type="RefSeq" id="WP_345267062.1">
    <property type="nucleotide sequence ID" value="NZ_BAABIM010000003.1"/>
</dbReference>
<evidence type="ECO:0000256" key="1">
    <source>
        <dbReference type="SAM" id="MobiDB-lite"/>
    </source>
</evidence>
<evidence type="ECO:0000256" key="2">
    <source>
        <dbReference type="SAM" id="Phobius"/>
    </source>
</evidence>
<comment type="caution">
    <text evidence="3">The sequence shown here is derived from an EMBL/GenBank/DDBJ whole genome shotgun (WGS) entry which is preliminary data.</text>
</comment>
<name>A0ABP8WHH3_9ACTN</name>
<dbReference type="InterPro" id="IPR025329">
    <property type="entry name" value="DUF4235"/>
</dbReference>
<protein>
    <recommendedName>
        <fullName evidence="5">DUF4235 domain-containing protein</fullName>
    </recommendedName>
</protein>
<evidence type="ECO:0000313" key="4">
    <source>
        <dbReference type="Proteomes" id="UP001500621"/>
    </source>
</evidence>
<keyword evidence="2" id="KW-0472">Membrane</keyword>
<sequence>MASDSSKIWSVFSLVAAVGAGTVAKKGVTASWKAATGKNPPANPADPDVDIWEAVAWAVASGTLIALARMLATRKAANYYAKSTGHLPPGLEKDGQDPRKKAPTS</sequence>
<evidence type="ECO:0000313" key="3">
    <source>
        <dbReference type="EMBL" id="GAA4689218.1"/>
    </source>
</evidence>
<dbReference type="Proteomes" id="UP001500621">
    <property type="component" value="Unassembled WGS sequence"/>
</dbReference>
<keyword evidence="4" id="KW-1185">Reference proteome</keyword>
<keyword evidence="2" id="KW-1133">Transmembrane helix</keyword>
<feature type="transmembrane region" description="Helical" evidence="2">
    <location>
        <begin position="54"/>
        <end position="72"/>
    </location>
</feature>
<gene>
    <name evidence="3" type="ORF">GCM10023226_28820</name>
</gene>
<keyword evidence="2" id="KW-0812">Transmembrane</keyword>
<organism evidence="3 4">
    <name type="scientific">Nocardioides nanhaiensis</name>
    <dbReference type="NCBI Taxonomy" id="1476871"/>
    <lineage>
        <taxon>Bacteria</taxon>
        <taxon>Bacillati</taxon>
        <taxon>Actinomycetota</taxon>
        <taxon>Actinomycetes</taxon>
        <taxon>Propionibacteriales</taxon>
        <taxon>Nocardioidaceae</taxon>
        <taxon>Nocardioides</taxon>
    </lineage>
</organism>
<evidence type="ECO:0008006" key="5">
    <source>
        <dbReference type="Google" id="ProtNLM"/>
    </source>
</evidence>
<proteinExistence type="predicted"/>
<reference evidence="4" key="1">
    <citation type="journal article" date="2019" name="Int. J. Syst. Evol. Microbiol.">
        <title>The Global Catalogue of Microorganisms (GCM) 10K type strain sequencing project: providing services to taxonomists for standard genome sequencing and annotation.</title>
        <authorList>
            <consortium name="The Broad Institute Genomics Platform"/>
            <consortium name="The Broad Institute Genome Sequencing Center for Infectious Disease"/>
            <person name="Wu L."/>
            <person name="Ma J."/>
        </authorList>
    </citation>
    <scope>NUCLEOTIDE SEQUENCE [LARGE SCALE GENOMIC DNA]</scope>
    <source>
        <strain evidence="4">JCM 18127</strain>
    </source>
</reference>
<dbReference type="Pfam" id="PF14019">
    <property type="entry name" value="DUF4235"/>
    <property type="match status" value="1"/>
</dbReference>
<feature type="compositionally biased region" description="Basic and acidic residues" evidence="1">
    <location>
        <begin position="91"/>
        <end position="105"/>
    </location>
</feature>
<feature type="region of interest" description="Disordered" evidence="1">
    <location>
        <begin position="82"/>
        <end position="105"/>
    </location>
</feature>
<accession>A0ABP8WHH3</accession>
<dbReference type="EMBL" id="BAABIM010000003">
    <property type="protein sequence ID" value="GAA4689218.1"/>
    <property type="molecule type" value="Genomic_DNA"/>
</dbReference>